<evidence type="ECO:0000256" key="2">
    <source>
        <dbReference type="ARBA" id="ARBA00013147"/>
    </source>
</evidence>
<evidence type="ECO:0000256" key="6">
    <source>
        <dbReference type="ARBA" id="ARBA00023239"/>
    </source>
</evidence>
<dbReference type="OrthoDB" id="983542at2759"/>
<dbReference type="STRING" id="1036808.A0A0C3AQK0"/>
<keyword evidence="3" id="KW-0028">Amino-acid biosynthesis</keyword>
<dbReference type="EC" id="4.2.1.51" evidence="2"/>
<proteinExistence type="predicted"/>
<dbReference type="InParanoid" id="A0A0C3AQK0"/>
<comment type="pathway">
    <text evidence="1">Amino-acid biosynthesis; L-phenylalanine biosynthesis; phenylpyruvate from prephenate: step 1/1.</text>
</comment>
<dbReference type="HOGENOM" id="CLU_035008_5_0_1"/>
<evidence type="ECO:0000313" key="8">
    <source>
        <dbReference type="EMBL" id="KIM67227.1"/>
    </source>
</evidence>
<dbReference type="PIRSF" id="PIRSF001500">
    <property type="entry name" value="Chor_mut_pdt_Ppr"/>
    <property type="match status" value="1"/>
</dbReference>
<evidence type="ECO:0000256" key="4">
    <source>
        <dbReference type="ARBA" id="ARBA00023141"/>
    </source>
</evidence>
<dbReference type="InterPro" id="IPR008242">
    <property type="entry name" value="Chor_mutase/pphenate_deHydtase"/>
</dbReference>
<dbReference type="UniPathway" id="UPA00121">
    <property type="reaction ID" value="UER00345"/>
</dbReference>
<evidence type="ECO:0000256" key="3">
    <source>
        <dbReference type="ARBA" id="ARBA00022605"/>
    </source>
</evidence>
<evidence type="ECO:0000313" key="9">
    <source>
        <dbReference type="Proteomes" id="UP000053989"/>
    </source>
</evidence>
<dbReference type="Pfam" id="PF00800">
    <property type="entry name" value="PDT"/>
    <property type="match status" value="1"/>
</dbReference>
<dbReference type="Gene3D" id="3.40.190.10">
    <property type="entry name" value="Periplasmic binding protein-like II"/>
    <property type="match status" value="2"/>
</dbReference>
<reference evidence="8 9" key="1">
    <citation type="submission" date="2014-04" db="EMBL/GenBank/DDBJ databases">
        <authorList>
            <consortium name="DOE Joint Genome Institute"/>
            <person name="Kuo A."/>
            <person name="Kohler A."/>
            <person name="Nagy L.G."/>
            <person name="Floudas D."/>
            <person name="Copeland A."/>
            <person name="Barry K.W."/>
            <person name="Cichocki N."/>
            <person name="Veneault-Fourrey C."/>
            <person name="LaButti K."/>
            <person name="Lindquist E.A."/>
            <person name="Lipzen A."/>
            <person name="Lundell T."/>
            <person name="Morin E."/>
            <person name="Murat C."/>
            <person name="Sun H."/>
            <person name="Tunlid A."/>
            <person name="Henrissat B."/>
            <person name="Grigoriev I.V."/>
            <person name="Hibbett D.S."/>
            <person name="Martin F."/>
            <person name="Nordberg H.P."/>
            <person name="Cantor M.N."/>
            <person name="Hua S.X."/>
        </authorList>
    </citation>
    <scope>NUCLEOTIDE SEQUENCE [LARGE SCALE GENOMIC DNA]</scope>
    <source>
        <strain evidence="8 9">Foug A</strain>
    </source>
</reference>
<gene>
    <name evidence="8" type="ORF">SCLCIDRAFT_1210736</name>
</gene>
<dbReference type="GO" id="GO:0004664">
    <property type="term" value="F:prephenate dehydratase activity"/>
    <property type="evidence" value="ECO:0007669"/>
    <property type="project" value="UniProtKB-EC"/>
</dbReference>
<keyword evidence="6" id="KW-0456">Lyase</keyword>
<organism evidence="8 9">
    <name type="scientific">Scleroderma citrinum Foug A</name>
    <dbReference type="NCBI Taxonomy" id="1036808"/>
    <lineage>
        <taxon>Eukaryota</taxon>
        <taxon>Fungi</taxon>
        <taxon>Dikarya</taxon>
        <taxon>Basidiomycota</taxon>
        <taxon>Agaricomycotina</taxon>
        <taxon>Agaricomycetes</taxon>
        <taxon>Agaricomycetidae</taxon>
        <taxon>Boletales</taxon>
        <taxon>Sclerodermatineae</taxon>
        <taxon>Sclerodermataceae</taxon>
        <taxon>Scleroderma</taxon>
    </lineage>
</organism>
<dbReference type="CDD" id="cd13532">
    <property type="entry name" value="PBP2_PDT_like"/>
    <property type="match status" value="1"/>
</dbReference>
<dbReference type="InterPro" id="IPR001086">
    <property type="entry name" value="Preph_deHydtase"/>
</dbReference>
<protein>
    <recommendedName>
        <fullName evidence="2">prephenate dehydratase</fullName>
        <ecNumber evidence="2">4.2.1.51</ecNumber>
    </recommendedName>
</protein>
<reference evidence="9" key="2">
    <citation type="submission" date="2015-01" db="EMBL/GenBank/DDBJ databases">
        <title>Evolutionary Origins and Diversification of the Mycorrhizal Mutualists.</title>
        <authorList>
            <consortium name="DOE Joint Genome Institute"/>
            <consortium name="Mycorrhizal Genomics Consortium"/>
            <person name="Kohler A."/>
            <person name="Kuo A."/>
            <person name="Nagy L.G."/>
            <person name="Floudas D."/>
            <person name="Copeland A."/>
            <person name="Barry K.W."/>
            <person name="Cichocki N."/>
            <person name="Veneault-Fourrey C."/>
            <person name="LaButti K."/>
            <person name="Lindquist E.A."/>
            <person name="Lipzen A."/>
            <person name="Lundell T."/>
            <person name="Morin E."/>
            <person name="Murat C."/>
            <person name="Riley R."/>
            <person name="Ohm R."/>
            <person name="Sun H."/>
            <person name="Tunlid A."/>
            <person name="Henrissat B."/>
            <person name="Grigoriev I.V."/>
            <person name="Hibbett D.S."/>
            <person name="Martin F."/>
        </authorList>
    </citation>
    <scope>NUCLEOTIDE SEQUENCE [LARGE SCALE GENOMIC DNA]</scope>
    <source>
        <strain evidence="9">Foug A</strain>
    </source>
</reference>
<evidence type="ECO:0000256" key="5">
    <source>
        <dbReference type="ARBA" id="ARBA00023222"/>
    </source>
</evidence>
<dbReference type="AlphaFoldDB" id="A0A0C3AQK0"/>
<keyword evidence="5" id="KW-0584">Phenylalanine biosynthesis</keyword>
<dbReference type="GO" id="GO:0005737">
    <property type="term" value="C:cytoplasm"/>
    <property type="evidence" value="ECO:0007669"/>
    <property type="project" value="TreeGrafter"/>
</dbReference>
<accession>A0A0C3AQK0</accession>
<keyword evidence="9" id="KW-1185">Reference proteome</keyword>
<dbReference type="PANTHER" id="PTHR21022:SF19">
    <property type="entry name" value="PREPHENATE DEHYDRATASE-RELATED"/>
    <property type="match status" value="1"/>
</dbReference>
<dbReference type="PANTHER" id="PTHR21022">
    <property type="entry name" value="PREPHENATE DEHYDRATASE P PROTEIN"/>
    <property type="match status" value="1"/>
</dbReference>
<evidence type="ECO:0000256" key="1">
    <source>
        <dbReference type="ARBA" id="ARBA00004741"/>
    </source>
</evidence>
<sequence length="306" mass="33406">MMDPSPSGPIRPALSFLGPVGTFSHQAAYECFGPSVEYVPQHTIGDVFQSLSPHLPFGIVPQENSTNGSVVETYNSLRTSSIGHDNFIRGYTALAVTHCLIVRHGVKLEDIEHVLSHVQALGQCRSFLAQHLPRASLVPTDSTARAAEEIATGASAFDPYKCAAICSSIVVTIYENLQVLQEGIQDGEGNSTRFFILSHGSDRAFPPDRIPPVQNQALIRIEPLSGSAVTQKSKRVDIRRVINTLDLDILRIDRRPALHVPTFQDVYFLEVGSEKKGGTVQWLEELLQGIGKLGYAGIEASLLGHW</sequence>
<dbReference type="Proteomes" id="UP000053989">
    <property type="component" value="Unassembled WGS sequence"/>
</dbReference>
<feature type="domain" description="Prephenate dehydratase" evidence="7">
    <location>
        <begin position="13"/>
        <end position="199"/>
    </location>
</feature>
<evidence type="ECO:0000259" key="7">
    <source>
        <dbReference type="PROSITE" id="PS51171"/>
    </source>
</evidence>
<name>A0A0C3AQK0_9AGAM</name>
<dbReference type="EMBL" id="KN822014">
    <property type="protein sequence ID" value="KIM67227.1"/>
    <property type="molecule type" value="Genomic_DNA"/>
</dbReference>
<dbReference type="SUPFAM" id="SSF53850">
    <property type="entry name" value="Periplasmic binding protein-like II"/>
    <property type="match status" value="1"/>
</dbReference>
<dbReference type="GO" id="GO:0009094">
    <property type="term" value="P:L-phenylalanine biosynthetic process"/>
    <property type="evidence" value="ECO:0007669"/>
    <property type="project" value="UniProtKB-UniPathway"/>
</dbReference>
<dbReference type="PROSITE" id="PS51171">
    <property type="entry name" value="PREPHENATE_DEHYDR_3"/>
    <property type="match status" value="1"/>
</dbReference>
<keyword evidence="4" id="KW-0057">Aromatic amino acid biosynthesis</keyword>
<dbReference type="FunCoup" id="A0A0C3AQK0">
    <property type="interactions" value="303"/>
</dbReference>